<gene>
    <name evidence="1" type="ORF">ACFSKL_18740</name>
</gene>
<dbReference type="RefSeq" id="WP_376888283.1">
    <property type="nucleotide sequence ID" value="NZ_JBHUHR010000045.1"/>
</dbReference>
<dbReference type="GO" id="GO:0016874">
    <property type="term" value="F:ligase activity"/>
    <property type="evidence" value="ECO:0007669"/>
    <property type="project" value="UniProtKB-KW"/>
</dbReference>
<keyword evidence="1" id="KW-0436">Ligase</keyword>
<dbReference type="InterPro" id="IPR053191">
    <property type="entry name" value="DcsG_Biosynth_Enzyme"/>
</dbReference>
<comment type="caution">
    <text evidence="1">The sequence shown here is derived from an EMBL/GenBank/DDBJ whole genome shotgun (WGS) entry which is preliminary data.</text>
</comment>
<accession>A0ABW4VQ51</accession>
<dbReference type="PANTHER" id="PTHR39217">
    <property type="match status" value="1"/>
</dbReference>
<dbReference type="SUPFAM" id="SSF56059">
    <property type="entry name" value="Glutathione synthetase ATP-binding domain-like"/>
    <property type="match status" value="1"/>
</dbReference>
<name>A0ABW4VQ51_9BACT</name>
<proteinExistence type="predicted"/>
<evidence type="ECO:0000313" key="1">
    <source>
        <dbReference type="EMBL" id="MFD2036849.1"/>
    </source>
</evidence>
<dbReference type="Proteomes" id="UP001597361">
    <property type="component" value="Unassembled WGS sequence"/>
</dbReference>
<evidence type="ECO:0000313" key="2">
    <source>
        <dbReference type="Proteomes" id="UP001597361"/>
    </source>
</evidence>
<reference evidence="2" key="1">
    <citation type="journal article" date="2019" name="Int. J. Syst. Evol. Microbiol.">
        <title>The Global Catalogue of Microorganisms (GCM) 10K type strain sequencing project: providing services to taxonomists for standard genome sequencing and annotation.</title>
        <authorList>
            <consortium name="The Broad Institute Genomics Platform"/>
            <consortium name="The Broad Institute Genome Sequencing Center for Infectious Disease"/>
            <person name="Wu L."/>
            <person name="Ma J."/>
        </authorList>
    </citation>
    <scope>NUCLEOTIDE SEQUENCE [LARGE SCALE GENOMIC DNA]</scope>
    <source>
        <strain evidence="2">CGMCC 1.15180</strain>
    </source>
</reference>
<dbReference type="EMBL" id="JBHUHR010000045">
    <property type="protein sequence ID" value="MFD2036849.1"/>
    <property type="molecule type" value="Genomic_DNA"/>
</dbReference>
<keyword evidence="2" id="KW-1185">Reference proteome</keyword>
<organism evidence="1 2">
    <name type="scientific">Belliella marina</name>
    <dbReference type="NCBI Taxonomy" id="1644146"/>
    <lineage>
        <taxon>Bacteria</taxon>
        <taxon>Pseudomonadati</taxon>
        <taxon>Bacteroidota</taxon>
        <taxon>Cytophagia</taxon>
        <taxon>Cytophagales</taxon>
        <taxon>Cyclobacteriaceae</taxon>
        <taxon>Belliella</taxon>
    </lineage>
</organism>
<dbReference type="PANTHER" id="PTHR39217:SF1">
    <property type="entry name" value="GLUTATHIONE SYNTHETASE"/>
    <property type="match status" value="1"/>
</dbReference>
<sequence>MKPKIAVITYEARGSYNTQDVADEDELLGNILDQLDIFYRFEVWSDSAVDWSQYDLLLLKSPWDYFDRYKEFKMWCEKISSLNIPLVNSVTTVLWNSDKRYLKEIELAGYSIVKTFFLENGGVKAQLESCFELFDAEQLVIKPTISGGAKNTFKINRDNWEEIGCKLDKLKGDESFMVQPFVDEIVEVGEYSYIFFRGEFSHAVLKSAKNGDYRVQHFYGGKIGNIQPTEMELQYLQSLVDSYAKDTLYARVDGVWRGGDFLLMELELIEPYLFLFTSSVAVQNYKKALEQMICHQFERFGS</sequence>
<protein>
    <submittedName>
        <fullName evidence="1">RimK family alpha-L-glutamate ligase</fullName>
    </submittedName>
</protein>